<keyword evidence="6" id="KW-0539">Nucleus</keyword>
<dbReference type="AlphaFoldDB" id="A9UX99"/>
<dbReference type="STRING" id="81824.A9UX99"/>
<dbReference type="GO" id="GO:0009314">
    <property type="term" value="P:response to radiation"/>
    <property type="evidence" value="ECO:0000318"/>
    <property type="project" value="GO_Central"/>
</dbReference>
<keyword evidence="9" id="KW-1185">Reference proteome</keyword>
<dbReference type="KEGG" id="mbr:MONBRDRAFT_24721"/>
<evidence type="ECO:0000256" key="4">
    <source>
        <dbReference type="ARBA" id="ARBA00022763"/>
    </source>
</evidence>
<organism evidence="8 9">
    <name type="scientific">Monosiga brevicollis</name>
    <name type="common">Choanoflagellate</name>
    <dbReference type="NCBI Taxonomy" id="81824"/>
    <lineage>
        <taxon>Eukaryota</taxon>
        <taxon>Choanoflagellata</taxon>
        <taxon>Craspedida</taxon>
        <taxon>Salpingoecidae</taxon>
        <taxon>Monosiga</taxon>
    </lineage>
</organism>
<dbReference type="InterPro" id="IPR043502">
    <property type="entry name" value="DNA/RNA_pol_sf"/>
</dbReference>
<reference evidence="8 9" key="1">
    <citation type="journal article" date="2008" name="Nature">
        <title>The genome of the choanoflagellate Monosiga brevicollis and the origin of metazoans.</title>
        <authorList>
            <consortium name="JGI Sequencing"/>
            <person name="King N."/>
            <person name="Westbrook M.J."/>
            <person name="Young S.L."/>
            <person name="Kuo A."/>
            <person name="Abedin M."/>
            <person name="Chapman J."/>
            <person name="Fairclough S."/>
            <person name="Hellsten U."/>
            <person name="Isogai Y."/>
            <person name="Letunic I."/>
            <person name="Marr M."/>
            <person name="Pincus D."/>
            <person name="Putnam N."/>
            <person name="Rokas A."/>
            <person name="Wright K.J."/>
            <person name="Zuzow R."/>
            <person name="Dirks W."/>
            <person name="Good M."/>
            <person name="Goodstein D."/>
            <person name="Lemons D."/>
            <person name="Li W."/>
            <person name="Lyons J.B."/>
            <person name="Morris A."/>
            <person name="Nichols S."/>
            <person name="Richter D.J."/>
            <person name="Salamov A."/>
            <person name="Bork P."/>
            <person name="Lim W.A."/>
            <person name="Manning G."/>
            <person name="Miller W.T."/>
            <person name="McGinnis W."/>
            <person name="Shapiro H."/>
            <person name="Tjian R."/>
            <person name="Grigoriev I.V."/>
            <person name="Rokhsar D."/>
        </authorList>
    </citation>
    <scope>NUCLEOTIDE SEQUENCE [LARGE SCALE GENOMIC DNA]</scope>
    <source>
        <strain evidence="9">MX1 / ATCC 50154</strain>
    </source>
</reference>
<sequence length="381" mass="41400">MKPAEARKLLQPVAGHLLHVFAAPLCAETSGRVSYRPYRLKSRELVAVIRAQLAPSDVLEVASIDEVYIARPHTSPLHLKAWADELRHLVHLHTGLHVSTGIAHNKFLAKIASSLAKPAGTVVIAGPEEAHRALQTLPAKKLPGLGAKGPPLSYGVHTSFSPWSIPQFDSLTGLPTGKARLVKKTIQPIKGNDLSPIQPMLDDMAHELLERIAEHPRRHPRTLTVVVRRPDGAESSHSELFPLTSPRLQALFQSAATPNTFPGQCLYLVLSTSALHALALKARLRAAASEVKLLSEVLRRAVAGQVQDHEIVKRVSATVTNFVEQQRTTMTTFFARAPPTAPPPTHEEDVDGLFADAADLDDCSPDLWMGLSSLSNNHAHT</sequence>
<name>A9UX99_MONBE</name>
<comment type="subcellular location">
    <subcellularLocation>
        <location evidence="1">Nucleus</location>
    </subcellularLocation>
</comment>
<dbReference type="GO" id="GO:0005634">
    <property type="term" value="C:nucleus"/>
    <property type="evidence" value="ECO:0000318"/>
    <property type="project" value="GO_Central"/>
</dbReference>
<dbReference type="Gene3D" id="3.30.70.270">
    <property type="match status" value="1"/>
</dbReference>
<dbReference type="GO" id="GO:0042276">
    <property type="term" value="P:error-prone translesion synthesis"/>
    <property type="evidence" value="ECO:0000318"/>
    <property type="project" value="GO_Central"/>
</dbReference>
<dbReference type="PANTHER" id="PTHR45873">
    <property type="entry name" value="DNA POLYMERASE ETA"/>
    <property type="match status" value="1"/>
</dbReference>
<evidence type="ECO:0000259" key="7">
    <source>
        <dbReference type="PROSITE" id="PS50173"/>
    </source>
</evidence>
<dbReference type="Proteomes" id="UP000001357">
    <property type="component" value="Unassembled WGS sequence"/>
</dbReference>
<dbReference type="GO" id="GO:0046872">
    <property type="term" value="F:metal ion binding"/>
    <property type="evidence" value="ECO:0007669"/>
    <property type="project" value="UniProtKB-KW"/>
</dbReference>
<accession>A9UX99</accession>
<dbReference type="GO" id="GO:0003887">
    <property type="term" value="F:DNA-directed DNA polymerase activity"/>
    <property type="evidence" value="ECO:0000318"/>
    <property type="project" value="GO_Central"/>
</dbReference>
<keyword evidence="4" id="KW-0227">DNA damage</keyword>
<dbReference type="PROSITE" id="PS50173">
    <property type="entry name" value="UMUC"/>
    <property type="match status" value="1"/>
</dbReference>
<protein>
    <recommendedName>
        <fullName evidence="7">UmuC domain-containing protein</fullName>
    </recommendedName>
</protein>
<dbReference type="InterPro" id="IPR043128">
    <property type="entry name" value="Rev_trsase/Diguanyl_cyclase"/>
</dbReference>
<dbReference type="GeneID" id="5890257"/>
<dbReference type="RefSeq" id="XP_001744949.1">
    <property type="nucleotide sequence ID" value="XM_001744897.1"/>
</dbReference>
<dbReference type="SUPFAM" id="SSF56672">
    <property type="entry name" value="DNA/RNA polymerases"/>
    <property type="match status" value="1"/>
</dbReference>
<evidence type="ECO:0000256" key="2">
    <source>
        <dbReference type="ARBA" id="ARBA00022679"/>
    </source>
</evidence>
<dbReference type="GO" id="GO:0005657">
    <property type="term" value="C:replication fork"/>
    <property type="evidence" value="ECO:0000318"/>
    <property type="project" value="GO_Central"/>
</dbReference>
<proteinExistence type="predicted"/>
<dbReference type="InterPro" id="IPR052230">
    <property type="entry name" value="DNA_polymerase_eta"/>
</dbReference>
<keyword evidence="2" id="KW-0808">Transferase</keyword>
<dbReference type="Pfam" id="PF00817">
    <property type="entry name" value="IMS"/>
    <property type="match status" value="1"/>
</dbReference>
<keyword evidence="5" id="KW-0234">DNA repair</keyword>
<evidence type="ECO:0000256" key="5">
    <source>
        <dbReference type="ARBA" id="ARBA00023204"/>
    </source>
</evidence>
<dbReference type="EMBL" id="CH991548">
    <property type="protein sequence ID" value="EDQ90182.1"/>
    <property type="molecule type" value="Genomic_DNA"/>
</dbReference>
<evidence type="ECO:0000313" key="9">
    <source>
        <dbReference type="Proteomes" id="UP000001357"/>
    </source>
</evidence>
<evidence type="ECO:0000256" key="3">
    <source>
        <dbReference type="ARBA" id="ARBA00022723"/>
    </source>
</evidence>
<feature type="domain" description="UmuC" evidence="7">
    <location>
        <begin position="34"/>
        <end position="146"/>
    </location>
</feature>
<evidence type="ECO:0000313" key="8">
    <source>
        <dbReference type="EMBL" id="EDQ90182.1"/>
    </source>
</evidence>
<keyword evidence="3" id="KW-0479">Metal-binding</keyword>
<dbReference type="PANTHER" id="PTHR45873:SF1">
    <property type="entry name" value="DNA POLYMERASE ETA"/>
    <property type="match status" value="1"/>
</dbReference>
<evidence type="ECO:0000256" key="1">
    <source>
        <dbReference type="ARBA" id="ARBA00004123"/>
    </source>
</evidence>
<dbReference type="GO" id="GO:0006281">
    <property type="term" value="P:DNA repair"/>
    <property type="evidence" value="ECO:0007669"/>
    <property type="project" value="UniProtKB-KW"/>
</dbReference>
<evidence type="ECO:0000256" key="6">
    <source>
        <dbReference type="ARBA" id="ARBA00023242"/>
    </source>
</evidence>
<dbReference type="InterPro" id="IPR001126">
    <property type="entry name" value="UmuC"/>
</dbReference>
<dbReference type="InParanoid" id="A9UX99"/>
<dbReference type="GO" id="GO:0035861">
    <property type="term" value="C:site of double-strand break"/>
    <property type="evidence" value="ECO:0000318"/>
    <property type="project" value="GO_Central"/>
</dbReference>
<gene>
    <name evidence="8" type="ORF">MONBRDRAFT_24721</name>
</gene>